<dbReference type="Pfam" id="PF23552">
    <property type="entry name" value="ParB_C"/>
    <property type="match status" value="1"/>
</dbReference>
<keyword evidence="3" id="KW-0238">DNA-binding</keyword>
<evidence type="ECO:0000256" key="3">
    <source>
        <dbReference type="ARBA" id="ARBA00023125"/>
    </source>
</evidence>
<dbReference type="SUPFAM" id="SSF109709">
    <property type="entry name" value="KorB DNA-binding domain-like"/>
    <property type="match status" value="1"/>
</dbReference>
<dbReference type="Gene3D" id="1.10.10.2830">
    <property type="match status" value="1"/>
</dbReference>
<evidence type="ECO:0000256" key="2">
    <source>
        <dbReference type="ARBA" id="ARBA00022829"/>
    </source>
</evidence>
<protein>
    <recommendedName>
        <fullName evidence="4">ParB-like N-terminal domain-containing protein</fullName>
    </recommendedName>
</protein>
<dbReference type="NCBIfam" id="TIGR00180">
    <property type="entry name" value="parB_part"/>
    <property type="match status" value="1"/>
</dbReference>
<dbReference type="STRING" id="1703779.AMJ83_03760"/>
<dbReference type="InterPro" id="IPR041468">
    <property type="entry name" value="HTH_ParB/Spo0J"/>
</dbReference>
<dbReference type="SMART" id="SM00470">
    <property type="entry name" value="ParB"/>
    <property type="match status" value="1"/>
</dbReference>
<dbReference type="GO" id="GO:0003677">
    <property type="term" value="F:DNA binding"/>
    <property type="evidence" value="ECO:0007669"/>
    <property type="project" value="UniProtKB-KW"/>
</dbReference>
<dbReference type="GO" id="GO:0007059">
    <property type="term" value="P:chromosome segregation"/>
    <property type="evidence" value="ECO:0007669"/>
    <property type="project" value="UniProtKB-KW"/>
</dbReference>
<dbReference type="GO" id="GO:0045881">
    <property type="term" value="P:positive regulation of sporulation resulting in formation of a cellular spore"/>
    <property type="evidence" value="ECO:0007669"/>
    <property type="project" value="TreeGrafter"/>
</dbReference>
<name>A0A0S8FW55_UNCW3</name>
<feature type="domain" description="ParB-like N-terminal" evidence="4">
    <location>
        <begin position="28"/>
        <end position="117"/>
    </location>
</feature>
<proteinExistence type="inferred from homology"/>
<accession>A0A0S8FW55</accession>
<dbReference type="GO" id="GO:0005694">
    <property type="term" value="C:chromosome"/>
    <property type="evidence" value="ECO:0007669"/>
    <property type="project" value="TreeGrafter"/>
</dbReference>
<dbReference type="FunFam" id="3.90.1530.30:FF:000001">
    <property type="entry name" value="Chromosome partitioning protein ParB"/>
    <property type="match status" value="1"/>
</dbReference>
<keyword evidence="2" id="KW-0159">Chromosome partition</keyword>
<dbReference type="PANTHER" id="PTHR33375">
    <property type="entry name" value="CHROMOSOME-PARTITIONING PROTEIN PARB-RELATED"/>
    <property type="match status" value="1"/>
</dbReference>
<organism evidence="5 6">
    <name type="scientific">candidate division WOR_3 bacterium SM23_42</name>
    <dbReference type="NCBI Taxonomy" id="1703779"/>
    <lineage>
        <taxon>Bacteria</taxon>
        <taxon>Bacteria division WOR-3</taxon>
    </lineage>
</organism>
<gene>
    <name evidence="5" type="ORF">AMJ83_03760</name>
</gene>
<evidence type="ECO:0000259" key="4">
    <source>
        <dbReference type="SMART" id="SM00470"/>
    </source>
</evidence>
<dbReference type="InterPro" id="IPR057240">
    <property type="entry name" value="ParB_dimer_C"/>
</dbReference>
<evidence type="ECO:0000313" key="5">
    <source>
        <dbReference type="EMBL" id="KPK64123.1"/>
    </source>
</evidence>
<dbReference type="CDD" id="cd16393">
    <property type="entry name" value="SPO0J_N"/>
    <property type="match status" value="1"/>
</dbReference>
<dbReference type="Pfam" id="PF17762">
    <property type="entry name" value="HTH_ParB"/>
    <property type="match status" value="1"/>
</dbReference>
<dbReference type="Gene3D" id="3.90.1530.30">
    <property type="match status" value="1"/>
</dbReference>
<evidence type="ECO:0000256" key="1">
    <source>
        <dbReference type="ARBA" id="ARBA00006295"/>
    </source>
</evidence>
<dbReference type="SUPFAM" id="SSF110849">
    <property type="entry name" value="ParB/Sulfiredoxin"/>
    <property type="match status" value="1"/>
</dbReference>
<dbReference type="InterPro" id="IPR036086">
    <property type="entry name" value="ParB/Sulfiredoxin_sf"/>
</dbReference>
<dbReference type="EMBL" id="LJUJ01000005">
    <property type="protein sequence ID" value="KPK64123.1"/>
    <property type="molecule type" value="Genomic_DNA"/>
</dbReference>
<dbReference type="PANTHER" id="PTHR33375:SF1">
    <property type="entry name" value="CHROMOSOME-PARTITIONING PROTEIN PARB-RELATED"/>
    <property type="match status" value="1"/>
</dbReference>
<comment type="caution">
    <text evidence="5">The sequence shown here is derived from an EMBL/GenBank/DDBJ whole genome shotgun (WGS) entry which is preliminary data.</text>
</comment>
<dbReference type="Pfam" id="PF02195">
    <property type="entry name" value="ParB_N"/>
    <property type="match status" value="1"/>
</dbReference>
<sequence length="286" mass="32766">MMRRRALGKGLEALIPVKENEVFQEGYRMIPVDVIKRNPYQPRAKIEDADVKDLVSSIKDKGVIEPIVVKRSNDHFVLAAGERRLKAARIAGLKEIPAIIRDLSEQELLEIGLIENLQRKDLNPIEEAQAYDQLNKNFGLTHDRIALLVGKDRSTVTNALRLLALPKRVVEYLRSNKMNAGHARALLALDDEIKILQVAERIVRDNLSVRQAEALVRKIRQKPRIVPAKEKEPNIVMLEDELSKLLSTKVSIEWKRNYGSIMIHCHSVDDFNRIYDILKKIRQPKT</sequence>
<evidence type="ECO:0000313" key="6">
    <source>
        <dbReference type="Proteomes" id="UP000051373"/>
    </source>
</evidence>
<dbReference type="Proteomes" id="UP000051373">
    <property type="component" value="Unassembled WGS sequence"/>
</dbReference>
<reference evidence="5 6" key="1">
    <citation type="journal article" date="2015" name="Microbiome">
        <title>Genomic resolution of linkages in carbon, nitrogen, and sulfur cycling among widespread estuary sediment bacteria.</title>
        <authorList>
            <person name="Baker B.J."/>
            <person name="Lazar C.S."/>
            <person name="Teske A.P."/>
            <person name="Dick G.J."/>
        </authorList>
    </citation>
    <scope>NUCLEOTIDE SEQUENCE [LARGE SCALE GENOMIC DNA]</scope>
    <source>
        <strain evidence="5">SM23_42</strain>
    </source>
</reference>
<dbReference type="InterPro" id="IPR050336">
    <property type="entry name" value="Chromosome_partition/occlusion"/>
</dbReference>
<dbReference type="InterPro" id="IPR004437">
    <property type="entry name" value="ParB/RepB/Spo0J"/>
</dbReference>
<dbReference type="FunFam" id="1.10.10.2830:FF:000001">
    <property type="entry name" value="Chromosome partitioning protein ParB"/>
    <property type="match status" value="1"/>
</dbReference>
<dbReference type="InterPro" id="IPR003115">
    <property type="entry name" value="ParB_N"/>
</dbReference>
<comment type="similarity">
    <text evidence="1">Belongs to the ParB family.</text>
</comment>
<dbReference type="AlphaFoldDB" id="A0A0S8FW55"/>